<evidence type="ECO:0000256" key="2">
    <source>
        <dbReference type="SAM" id="SignalP"/>
    </source>
</evidence>
<feature type="signal peptide" evidence="2">
    <location>
        <begin position="1"/>
        <end position="22"/>
    </location>
</feature>
<dbReference type="InParanoid" id="B9SNE6"/>
<dbReference type="InterPro" id="IPR040361">
    <property type="entry name" value="TPD1"/>
</dbReference>
<accession>B9SNE6</accession>
<proteinExistence type="predicted"/>
<reference evidence="4" key="1">
    <citation type="journal article" date="2010" name="Nat. Biotechnol.">
        <title>Draft genome sequence of the oilseed species Ricinus communis.</title>
        <authorList>
            <person name="Chan A.P."/>
            <person name="Crabtree J."/>
            <person name="Zhao Q."/>
            <person name="Lorenzi H."/>
            <person name="Orvis J."/>
            <person name="Puiu D."/>
            <person name="Melake-Berhan A."/>
            <person name="Jones K.M."/>
            <person name="Redman J."/>
            <person name="Chen G."/>
            <person name="Cahoon E.B."/>
            <person name="Gedil M."/>
            <person name="Stanke M."/>
            <person name="Haas B.J."/>
            <person name="Wortman J.R."/>
            <person name="Fraser-Liggett C.M."/>
            <person name="Ravel J."/>
            <person name="Rabinowicz P.D."/>
        </authorList>
    </citation>
    <scope>NUCLEOTIDE SEQUENCE [LARGE SCALE GENOMIC DNA]</scope>
    <source>
        <strain evidence="4">cv. Hale</strain>
    </source>
</reference>
<dbReference type="PANTHER" id="PTHR33184:SF72">
    <property type="entry name" value="BETA-1,3-N-ACETYLGLUCOSAMINYLTRANSFERASE FAMILY PROTEIN"/>
    <property type="match status" value="1"/>
</dbReference>
<dbReference type="EMBL" id="EQ974044">
    <property type="protein sequence ID" value="EEF34913.1"/>
    <property type="molecule type" value="Genomic_DNA"/>
</dbReference>
<protein>
    <submittedName>
        <fullName evidence="3">Transferase, transferring glycosyl groups, putative</fullName>
    </submittedName>
</protein>
<dbReference type="eggNOG" id="ENOG502S7JS">
    <property type="taxonomic scope" value="Eukaryota"/>
</dbReference>
<sequence length="123" mass="13586">MAASIPFISALFLLTLISQGHCQCDNVSNFIISQSQTGQKIANKTEWNVTIKNDCLCTRGEIKLDCTGFQNAENTDPSVLKVIGNECLINNGGVLHGFESFSFTYAWYTQFQFKAKDSSVECS</sequence>
<dbReference type="Proteomes" id="UP000008311">
    <property type="component" value="Unassembled WGS sequence"/>
</dbReference>
<gene>
    <name evidence="3" type="ORF">RCOM_0175600</name>
</gene>
<evidence type="ECO:0000256" key="1">
    <source>
        <dbReference type="ARBA" id="ARBA00022729"/>
    </source>
</evidence>
<dbReference type="OrthoDB" id="603213at2759"/>
<dbReference type="AlphaFoldDB" id="B9SNE6"/>
<organism evidence="3 4">
    <name type="scientific">Ricinus communis</name>
    <name type="common">Castor bean</name>
    <dbReference type="NCBI Taxonomy" id="3988"/>
    <lineage>
        <taxon>Eukaryota</taxon>
        <taxon>Viridiplantae</taxon>
        <taxon>Streptophyta</taxon>
        <taxon>Embryophyta</taxon>
        <taxon>Tracheophyta</taxon>
        <taxon>Spermatophyta</taxon>
        <taxon>Magnoliopsida</taxon>
        <taxon>eudicotyledons</taxon>
        <taxon>Gunneridae</taxon>
        <taxon>Pentapetalae</taxon>
        <taxon>rosids</taxon>
        <taxon>fabids</taxon>
        <taxon>Malpighiales</taxon>
        <taxon>Euphorbiaceae</taxon>
        <taxon>Acalyphoideae</taxon>
        <taxon>Acalypheae</taxon>
        <taxon>Ricinus</taxon>
    </lineage>
</organism>
<dbReference type="GO" id="GO:0016740">
    <property type="term" value="F:transferase activity"/>
    <property type="evidence" value="ECO:0007669"/>
    <property type="project" value="UniProtKB-KW"/>
</dbReference>
<dbReference type="FunCoup" id="B9SNE6">
    <property type="interactions" value="55"/>
</dbReference>
<dbReference type="GO" id="GO:0001709">
    <property type="term" value="P:cell fate determination"/>
    <property type="evidence" value="ECO:0000318"/>
    <property type="project" value="GO_Central"/>
</dbReference>
<name>B9SNE6_RICCO</name>
<keyword evidence="3" id="KW-0808">Transferase</keyword>
<dbReference type="Pfam" id="PF24068">
    <property type="entry name" value="TPD1_C"/>
    <property type="match status" value="1"/>
</dbReference>
<evidence type="ECO:0000313" key="4">
    <source>
        <dbReference type="Proteomes" id="UP000008311"/>
    </source>
</evidence>
<keyword evidence="1 2" id="KW-0732">Signal</keyword>
<feature type="chain" id="PRO_5002891951" evidence="2">
    <location>
        <begin position="23"/>
        <end position="123"/>
    </location>
</feature>
<keyword evidence="4" id="KW-1185">Reference proteome</keyword>
<dbReference type="STRING" id="3988.B9SNE6"/>
<dbReference type="KEGG" id="rcu:8272276"/>
<evidence type="ECO:0000313" key="3">
    <source>
        <dbReference type="EMBL" id="EEF34913.1"/>
    </source>
</evidence>
<dbReference type="PANTHER" id="PTHR33184">
    <property type="entry name" value="PROTEIN TAPETUM DETERMINANT 1-LIKE-RELATED"/>
    <property type="match status" value="1"/>
</dbReference>